<name>A0A9D2L6M1_9FIRM</name>
<reference evidence="3" key="1">
    <citation type="journal article" date="2021" name="PeerJ">
        <title>Extensive microbial diversity within the chicken gut microbiome revealed by metagenomics and culture.</title>
        <authorList>
            <person name="Gilroy R."/>
            <person name="Ravi A."/>
            <person name="Getino M."/>
            <person name="Pursley I."/>
            <person name="Horton D.L."/>
            <person name="Alikhan N.F."/>
            <person name="Baker D."/>
            <person name="Gharbi K."/>
            <person name="Hall N."/>
            <person name="Watson M."/>
            <person name="Adriaenssens E.M."/>
            <person name="Foster-Nyarko E."/>
            <person name="Jarju S."/>
            <person name="Secka A."/>
            <person name="Antonio M."/>
            <person name="Oren A."/>
            <person name="Chaudhuri R.R."/>
            <person name="La Ragione R."/>
            <person name="Hildebrand F."/>
            <person name="Pallen M.J."/>
        </authorList>
    </citation>
    <scope>NUCLEOTIDE SEQUENCE</scope>
    <source>
        <strain evidence="3">CHK188-4685</strain>
    </source>
</reference>
<dbReference type="GO" id="GO:0016747">
    <property type="term" value="F:acyltransferase activity, transferring groups other than amino-acyl groups"/>
    <property type="evidence" value="ECO:0007669"/>
    <property type="project" value="InterPro"/>
</dbReference>
<evidence type="ECO:0000313" key="3">
    <source>
        <dbReference type="EMBL" id="HJB06992.1"/>
    </source>
</evidence>
<reference evidence="3" key="2">
    <citation type="submission" date="2021-04" db="EMBL/GenBank/DDBJ databases">
        <authorList>
            <person name="Gilroy R."/>
        </authorList>
    </citation>
    <scope>NUCLEOTIDE SEQUENCE</scope>
    <source>
        <strain evidence="3">CHK188-4685</strain>
    </source>
</reference>
<dbReference type="Pfam" id="PF00583">
    <property type="entry name" value="Acetyltransf_1"/>
    <property type="match status" value="1"/>
</dbReference>
<accession>A0A9D2L6M1</accession>
<protein>
    <submittedName>
        <fullName evidence="3">GNAT family N-acetyltransferase</fullName>
    </submittedName>
</protein>
<dbReference type="PANTHER" id="PTHR43451">
    <property type="entry name" value="ACETYLTRANSFERASE (GNAT) FAMILY PROTEIN"/>
    <property type="match status" value="1"/>
</dbReference>
<feature type="region of interest" description="Disordered" evidence="1">
    <location>
        <begin position="331"/>
        <end position="358"/>
    </location>
</feature>
<dbReference type="PROSITE" id="PS51186">
    <property type="entry name" value="GNAT"/>
    <property type="match status" value="2"/>
</dbReference>
<feature type="domain" description="N-acetyltransferase" evidence="2">
    <location>
        <begin position="2"/>
        <end position="177"/>
    </location>
</feature>
<organism evidence="3 4">
    <name type="scientific">Candidatus Enterocloster faecavium</name>
    <dbReference type="NCBI Taxonomy" id="2838560"/>
    <lineage>
        <taxon>Bacteria</taxon>
        <taxon>Bacillati</taxon>
        <taxon>Bacillota</taxon>
        <taxon>Clostridia</taxon>
        <taxon>Lachnospirales</taxon>
        <taxon>Lachnospiraceae</taxon>
        <taxon>Enterocloster</taxon>
    </lineage>
</organism>
<dbReference type="InterPro" id="IPR000182">
    <property type="entry name" value="GNAT_dom"/>
</dbReference>
<sequence>MLNIRAAKQAEYETVRAFYDSLIDSMEGSPFHPGWEKGIYPAYEYLMDSIEKGQLYCGWLDGQIVSCMIVNHEYNEGYRALKWSVNPPDCQLLVIHTLGVDSRFSGRGIAREMVRFVIAFAKEQKIPTIRLDVLEGNLPAERAYRAVGFQYAGTVPMYYEDTGWTNYKAFELLLPEQKAPASMSDIKIREYRPDDCLEITRLFYHTVHTVNARDYTKEQLNAWADGHPDLDAWNRSLLAHYSLVAIKDGRIAGFGDIDKSGYLDRLYVHADHQGTGVASALCSQLEQSVSGSITTHASITARPFFEKRGYQVKKEQQVERKGILLTNFVMERSPSEEGAPDTADNRTAPSPRTAPESC</sequence>
<dbReference type="Gene3D" id="3.40.630.30">
    <property type="match status" value="2"/>
</dbReference>
<evidence type="ECO:0000313" key="4">
    <source>
        <dbReference type="Proteomes" id="UP000886804"/>
    </source>
</evidence>
<dbReference type="SUPFAM" id="SSF55729">
    <property type="entry name" value="Acyl-CoA N-acyltransferases (Nat)"/>
    <property type="match status" value="2"/>
</dbReference>
<gene>
    <name evidence="3" type="ORF">H9716_03930</name>
</gene>
<comment type="caution">
    <text evidence="3">The sequence shown here is derived from an EMBL/GenBank/DDBJ whole genome shotgun (WGS) entry which is preliminary data.</text>
</comment>
<evidence type="ECO:0000256" key="1">
    <source>
        <dbReference type="SAM" id="MobiDB-lite"/>
    </source>
</evidence>
<dbReference type="InterPro" id="IPR052564">
    <property type="entry name" value="N-acetyltrans/Recomb-assoc"/>
</dbReference>
<dbReference type="PANTHER" id="PTHR43451:SF1">
    <property type="entry name" value="ACETYLTRANSFERASE"/>
    <property type="match status" value="1"/>
</dbReference>
<dbReference type="EMBL" id="DWYS01000049">
    <property type="protein sequence ID" value="HJB06992.1"/>
    <property type="molecule type" value="Genomic_DNA"/>
</dbReference>
<dbReference type="CDD" id="cd04301">
    <property type="entry name" value="NAT_SF"/>
    <property type="match status" value="2"/>
</dbReference>
<dbReference type="InterPro" id="IPR016181">
    <property type="entry name" value="Acyl_CoA_acyltransferase"/>
</dbReference>
<dbReference type="Proteomes" id="UP000886804">
    <property type="component" value="Unassembled WGS sequence"/>
</dbReference>
<feature type="domain" description="N-acetyltransferase" evidence="2">
    <location>
        <begin position="186"/>
        <end position="335"/>
    </location>
</feature>
<dbReference type="AlphaFoldDB" id="A0A9D2L6M1"/>
<dbReference type="Pfam" id="PF13673">
    <property type="entry name" value="Acetyltransf_10"/>
    <property type="match status" value="1"/>
</dbReference>
<proteinExistence type="predicted"/>
<evidence type="ECO:0000259" key="2">
    <source>
        <dbReference type="PROSITE" id="PS51186"/>
    </source>
</evidence>